<dbReference type="AlphaFoldDB" id="B0DBL1"/>
<feature type="compositionally biased region" description="Basic and acidic residues" evidence="1">
    <location>
        <begin position="164"/>
        <end position="180"/>
    </location>
</feature>
<dbReference type="InParanoid" id="B0DBL1"/>
<evidence type="ECO:0000313" key="4">
    <source>
        <dbReference type="Proteomes" id="UP000001194"/>
    </source>
</evidence>
<keyword evidence="4" id="KW-1185">Reference proteome</keyword>
<keyword evidence="2" id="KW-0812">Transmembrane</keyword>
<name>B0DBL1_LACBS</name>
<feature type="transmembrane region" description="Helical" evidence="2">
    <location>
        <begin position="33"/>
        <end position="53"/>
    </location>
</feature>
<feature type="region of interest" description="Disordered" evidence="1">
    <location>
        <begin position="1"/>
        <end position="25"/>
    </location>
</feature>
<protein>
    <submittedName>
        <fullName evidence="3">Predicted protein</fullName>
    </submittedName>
</protein>
<keyword evidence="2" id="KW-0472">Membrane</keyword>
<evidence type="ECO:0000256" key="1">
    <source>
        <dbReference type="SAM" id="MobiDB-lite"/>
    </source>
</evidence>
<dbReference type="HOGENOM" id="CLU_1049968_0_0_1"/>
<feature type="region of interest" description="Disordered" evidence="1">
    <location>
        <begin position="161"/>
        <end position="180"/>
    </location>
</feature>
<reference evidence="3 4" key="1">
    <citation type="journal article" date="2008" name="Nature">
        <title>The genome of Laccaria bicolor provides insights into mycorrhizal symbiosis.</title>
        <authorList>
            <person name="Martin F."/>
            <person name="Aerts A."/>
            <person name="Ahren D."/>
            <person name="Brun A."/>
            <person name="Danchin E.G.J."/>
            <person name="Duchaussoy F."/>
            <person name="Gibon J."/>
            <person name="Kohler A."/>
            <person name="Lindquist E."/>
            <person name="Pereda V."/>
            <person name="Salamov A."/>
            <person name="Shapiro H.J."/>
            <person name="Wuyts J."/>
            <person name="Blaudez D."/>
            <person name="Buee M."/>
            <person name="Brokstein P."/>
            <person name="Canbaeck B."/>
            <person name="Cohen D."/>
            <person name="Courty P.E."/>
            <person name="Coutinho P.M."/>
            <person name="Delaruelle C."/>
            <person name="Detter J.C."/>
            <person name="Deveau A."/>
            <person name="DiFazio S."/>
            <person name="Duplessis S."/>
            <person name="Fraissinet-Tachet L."/>
            <person name="Lucic E."/>
            <person name="Frey-Klett P."/>
            <person name="Fourrey C."/>
            <person name="Feussner I."/>
            <person name="Gay G."/>
            <person name="Grimwood J."/>
            <person name="Hoegger P.J."/>
            <person name="Jain P."/>
            <person name="Kilaru S."/>
            <person name="Labbe J."/>
            <person name="Lin Y.C."/>
            <person name="Legue V."/>
            <person name="Le Tacon F."/>
            <person name="Marmeisse R."/>
            <person name="Melayah D."/>
            <person name="Montanini B."/>
            <person name="Muratet M."/>
            <person name="Nehls U."/>
            <person name="Niculita-Hirzel H."/>
            <person name="Oudot-Le Secq M.P."/>
            <person name="Peter M."/>
            <person name="Quesneville H."/>
            <person name="Rajashekar B."/>
            <person name="Reich M."/>
            <person name="Rouhier N."/>
            <person name="Schmutz J."/>
            <person name="Yin T."/>
            <person name="Chalot M."/>
            <person name="Henrissat B."/>
            <person name="Kuees U."/>
            <person name="Lucas S."/>
            <person name="Van de Peer Y."/>
            <person name="Podila G.K."/>
            <person name="Polle A."/>
            <person name="Pukkila P.J."/>
            <person name="Richardson P.M."/>
            <person name="Rouze P."/>
            <person name="Sanders I.R."/>
            <person name="Stajich J.E."/>
            <person name="Tunlid A."/>
            <person name="Tuskan G."/>
            <person name="Grigoriev I.V."/>
        </authorList>
    </citation>
    <scope>NUCLEOTIDE SEQUENCE [LARGE SCALE GENOMIC DNA]</scope>
    <source>
        <strain evidence="4">S238N-H82 / ATCC MYA-4686</strain>
    </source>
</reference>
<dbReference type="GeneID" id="6076996"/>
<accession>B0DBL1</accession>
<evidence type="ECO:0000313" key="3">
    <source>
        <dbReference type="EMBL" id="EDR08018.1"/>
    </source>
</evidence>
<dbReference type="Proteomes" id="UP000001194">
    <property type="component" value="Unassembled WGS sequence"/>
</dbReference>
<dbReference type="KEGG" id="lbc:LACBIDRAFT_327243"/>
<dbReference type="RefSeq" id="XP_001881088.1">
    <property type="nucleotide sequence ID" value="XM_001881053.1"/>
</dbReference>
<organism evidence="4">
    <name type="scientific">Laccaria bicolor (strain S238N-H82 / ATCC MYA-4686)</name>
    <name type="common">Bicoloured deceiver</name>
    <name type="synonym">Laccaria laccata var. bicolor</name>
    <dbReference type="NCBI Taxonomy" id="486041"/>
    <lineage>
        <taxon>Eukaryota</taxon>
        <taxon>Fungi</taxon>
        <taxon>Dikarya</taxon>
        <taxon>Basidiomycota</taxon>
        <taxon>Agaricomycotina</taxon>
        <taxon>Agaricomycetes</taxon>
        <taxon>Agaricomycetidae</taxon>
        <taxon>Agaricales</taxon>
        <taxon>Agaricineae</taxon>
        <taxon>Hydnangiaceae</taxon>
        <taxon>Laccaria</taxon>
    </lineage>
</organism>
<evidence type="ECO:0000256" key="2">
    <source>
        <dbReference type="SAM" id="Phobius"/>
    </source>
</evidence>
<dbReference type="OrthoDB" id="2972750at2759"/>
<keyword evidence="2" id="KW-1133">Transmembrane helix</keyword>
<proteinExistence type="predicted"/>
<gene>
    <name evidence="3" type="ORF">LACBIDRAFT_327243</name>
</gene>
<sequence>MAMQTSTDSAPTMTMSADGQSPVTNSPTASPPLILAFLSVALFSAGIIAVLGWKRVHFVNSAGHWGFYFGSVVPSEGFGSIPAVVDIGEEPRLWDLHTNYLKDVVIGGGNKQLEEGLLQHHPSLLFVKPFRGCCEDDHKTVSSRTSIQVAVAIALPSPHHRTLRREGRNDGSEREDREDKRMGEHLEYVIGLSMECSKKSSKELNDKLAAMISKGERPLSRCGLARSFYSRPIFVFFFVDKKRRELLWTCPLGRVNAATMTPCRE</sequence>
<dbReference type="EMBL" id="DS547102">
    <property type="protein sequence ID" value="EDR08018.1"/>
    <property type="molecule type" value="Genomic_DNA"/>
</dbReference>